<evidence type="ECO:0000256" key="1">
    <source>
        <dbReference type="SAM" id="MobiDB-lite"/>
    </source>
</evidence>
<gene>
    <name evidence="3" type="ORF">RJT34_12242</name>
</gene>
<evidence type="ECO:0000313" key="4">
    <source>
        <dbReference type="Proteomes" id="UP001359559"/>
    </source>
</evidence>
<feature type="compositionally biased region" description="Low complexity" evidence="1">
    <location>
        <begin position="178"/>
        <end position="188"/>
    </location>
</feature>
<feature type="region of interest" description="Disordered" evidence="1">
    <location>
        <begin position="158"/>
        <end position="194"/>
    </location>
</feature>
<accession>A0AAN9JNG1</accession>
<keyword evidence="2" id="KW-1133">Transmembrane helix</keyword>
<feature type="transmembrane region" description="Helical" evidence="2">
    <location>
        <begin position="21"/>
        <end position="46"/>
    </location>
</feature>
<protein>
    <submittedName>
        <fullName evidence="3">Uncharacterized protein</fullName>
    </submittedName>
</protein>
<dbReference type="Proteomes" id="UP001359559">
    <property type="component" value="Unassembled WGS sequence"/>
</dbReference>
<organism evidence="3 4">
    <name type="scientific">Clitoria ternatea</name>
    <name type="common">Butterfly pea</name>
    <dbReference type="NCBI Taxonomy" id="43366"/>
    <lineage>
        <taxon>Eukaryota</taxon>
        <taxon>Viridiplantae</taxon>
        <taxon>Streptophyta</taxon>
        <taxon>Embryophyta</taxon>
        <taxon>Tracheophyta</taxon>
        <taxon>Spermatophyta</taxon>
        <taxon>Magnoliopsida</taxon>
        <taxon>eudicotyledons</taxon>
        <taxon>Gunneridae</taxon>
        <taxon>Pentapetalae</taxon>
        <taxon>rosids</taxon>
        <taxon>fabids</taxon>
        <taxon>Fabales</taxon>
        <taxon>Fabaceae</taxon>
        <taxon>Papilionoideae</taxon>
        <taxon>50 kb inversion clade</taxon>
        <taxon>NPAAA clade</taxon>
        <taxon>indigoferoid/millettioid clade</taxon>
        <taxon>Phaseoleae</taxon>
        <taxon>Clitoria</taxon>
    </lineage>
</organism>
<keyword evidence="4" id="KW-1185">Reference proteome</keyword>
<evidence type="ECO:0000256" key="2">
    <source>
        <dbReference type="SAM" id="Phobius"/>
    </source>
</evidence>
<comment type="caution">
    <text evidence="3">The sequence shown here is derived from an EMBL/GenBank/DDBJ whole genome shotgun (WGS) entry which is preliminary data.</text>
</comment>
<evidence type="ECO:0000313" key="3">
    <source>
        <dbReference type="EMBL" id="KAK7301379.1"/>
    </source>
</evidence>
<feature type="compositionally biased region" description="Basic residues" evidence="1">
    <location>
        <begin position="166"/>
        <end position="177"/>
    </location>
</feature>
<dbReference type="EMBL" id="JAYKXN010000003">
    <property type="protein sequence ID" value="KAK7301379.1"/>
    <property type="molecule type" value="Genomic_DNA"/>
</dbReference>
<keyword evidence="2" id="KW-0812">Transmembrane</keyword>
<reference evidence="3 4" key="1">
    <citation type="submission" date="2024-01" db="EMBL/GenBank/DDBJ databases">
        <title>The genomes of 5 underutilized Papilionoideae crops provide insights into root nodulation and disease resistance.</title>
        <authorList>
            <person name="Yuan L."/>
        </authorList>
    </citation>
    <scope>NUCLEOTIDE SEQUENCE [LARGE SCALE GENOMIC DNA]</scope>
    <source>
        <strain evidence="3">LY-2023</strain>
        <tissue evidence="3">Leaf</tissue>
    </source>
</reference>
<proteinExistence type="predicted"/>
<keyword evidence="2" id="KW-0472">Membrane</keyword>
<sequence>MTMSCGDAKRKQQCRWFQRNMVIGGFLVWGADAVANSLVVTCVVIYDLRKFDGIPFGLAYQSSLSPHTGVTKYQAHSHRLTSVTVTSVNTGTKSRVWFFPSTYSHTGFTKYQAPSHRLTSVAAIPVYIGSNLKFGFLSTHARTGRELTVVFAEENRKKPMEMRARERQRRSPCHRSRLPYYSRTYSPSPRRRRH</sequence>
<name>A0AAN9JNG1_CLITE</name>
<dbReference type="AlphaFoldDB" id="A0AAN9JNG1"/>